<proteinExistence type="predicted"/>
<comment type="caution">
    <text evidence="4">The sequence shown here is derived from an EMBL/GenBank/DDBJ whole genome shotgun (WGS) entry which is preliminary data.</text>
</comment>
<dbReference type="EMBL" id="MU254369">
    <property type="protein sequence ID" value="KAG9240691.1"/>
    <property type="molecule type" value="Genomic_DNA"/>
</dbReference>
<reference evidence="4" key="1">
    <citation type="journal article" date="2021" name="IMA Fungus">
        <title>Genomic characterization of three marine fungi, including Emericellopsis atlantica sp. nov. with signatures of a generalist lifestyle and marine biomass degradation.</title>
        <authorList>
            <person name="Hagestad O.C."/>
            <person name="Hou L."/>
            <person name="Andersen J.H."/>
            <person name="Hansen E.H."/>
            <person name="Altermark B."/>
            <person name="Li C."/>
            <person name="Kuhnert E."/>
            <person name="Cox R.J."/>
            <person name="Crous P.W."/>
            <person name="Spatafora J.W."/>
            <person name="Lail K."/>
            <person name="Amirebrahimi M."/>
            <person name="Lipzen A."/>
            <person name="Pangilinan J."/>
            <person name="Andreopoulos W."/>
            <person name="Hayes R.D."/>
            <person name="Ng V."/>
            <person name="Grigoriev I.V."/>
            <person name="Jackson S.A."/>
            <person name="Sutton T.D.S."/>
            <person name="Dobson A.D.W."/>
            <person name="Rama T."/>
        </authorList>
    </citation>
    <scope>NUCLEOTIDE SEQUENCE</scope>
    <source>
        <strain evidence="4">TRa3180A</strain>
    </source>
</reference>
<dbReference type="PANTHER" id="PTHR32440">
    <property type="entry name" value="PHOSPHATASE DCR2-RELATED-RELATED"/>
    <property type="match status" value="1"/>
</dbReference>
<evidence type="ECO:0000313" key="5">
    <source>
        <dbReference type="Proteomes" id="UP000887226"/>
    </source>
</evidence>
<dbReference type="GO" id="GO:0004721">
    <property type="term" value="F:phosphoprotein phosphatase activity"/>
    <property type="evidence" value="ECO:0007669"/>
    <property type="project" value="TreeGrafter"/>
</dbReference>
<keyword evidence="2" id="KW-1133">Transmembrane helix</keyword>
<feature type="domain" description="Calcineurin-like phosphoesterase" evidence="3">
    <location>
        <begin position="217"/>
        <end position="464"/>
    </location>
</feature>
<evidence type="ECO:0000313" key="4">
    <source>
        <dbReference type="EMBL" id="KAG9240691.1"/>
    </source>
</evidence>
<keyword evidence="2" id="KW-0472">Membrane</keyword>
<gene>
    <name evidence="4" type="ORF">BJ878DRAFT_524834</name>
</gene>
<evidence type="ECO:0000256" key="2">
    <source>
        <dbReference type="SAM" id="Phobius"/>
    </source>
</evidence>
<feature type="transmembrane region" description="Helical" evidence="2">
    <location>
        <begin position="9"/>
        <end position="26"/>
    </location>
</feature>
<dbReference type="PANTHER" id="PTHR32440:SF0">
    <property type="entry name" value="PHOSPHATASE DCR2-RELATED"/>
    <property type="match status" value="1"/>
</dbReference>
<dbReference type="FunFam" id="3.60.21.10:FF:000054">
    <property type="entry name" value="DCR2p Phosphoesterase"/>
    <property type="match status" value="1"/>
</dbReference>
<feature type="region of interest" description="Disordered" evidence="1">
    <location>
        <begin position="187"/>
        <end position="208"/>
    </location>
</feature>
<dbReference type="GO" id="GO:0005737">
    <property type="term" value="C:cytoplasm"/>
    <property type="evidence" value="ECO:0007669"/>
    <property type="project" value="TreeGrafter"/>
</dbReference>
<evidence type="ECO:0000256" key="1">
    <source>
        <dbReference type="SAM" id="MobiDB-lite"/>
    </source>
</evidence>
<dbReference type="InterPro" id="IPR029052">
    <property type="entry name" value="Metallo-depent_PP-like"/>
</dbReference>
<accession>A0A9P8CCX1</accession>
<dbReference type="AlphaFoldDB" id="A0A9P8CCX1"/>
<dbReference type="Proteomes" id="UP000887226">
    <property type="component" value="Unassembled WGS sequence"/>
</dbReference>
<protein>
    <submittedName>
        <fullName evidence="4">Metallo-dependent phosphatase-like protein</fullName>
    </submittedName>
</protein>
<sequence>MARRIVRTLFQAGVASIICILFVWIVDSRWRVLPSALHRVMPAHHPGQVVIDITVKTCNSLNPISSCRLDTSIWHRVDKDLYLKKGWVSSAYLHVQRKKEEELVPGDKVIIDVSVGKLNPTMTDQGQDAERWEFRPGGIWLKRSSEPHASDKENAVTAVDILFGADAVDPRDGWSVIGTSLLLESSGEEQEPRLSVRRGRPATIPKPVPRINEHGKFKILQAADLHLSTGTGHCRDEQPAGYHEGKCEADPRTLEFMARLLDEEKPDLVILSGDQVNGESALDAQSAIFKYAGLLVERKIPYATIFGNHDDLYMPRWEQMAIIETLPYSLSESGPEEIEGVGNYVLEVLAHGSSKHSAVTLYLLDSHSYSPDERNFKGYDWLKKNQIDWFKKTANGLKKAHEGYSHIHMDLAFIHIPLPEYRDKELEKVGEWREGVTAPAFNSGFKDALVEEGVLMVSCGHDHANEYCSLSRNDAKQPALWMCYAGGAGFGGYGGYGGYHRRMRFFDIDVNEARITTYKRLEYGDLAKRVDEQTIVEGGRVQGPPPA</sequence>
<organism evidence="4 5">
    <name type="scientific">Calycina marina</name>
    <dbReference type="NCBI Taxonomy" id="1763456"/>
    <lineage>
        <taxon>Eukaryota</taxon>
        <taxon>Fungi</taxon>
        <taxon>Dikarya</taxon>
        <taxon>Ascomycota</taxon>
        <taxon>Pezizomycotina</taxon>
        <taxon>Leotiomycetes</taxon>
        <taxon>Helotiales</taxon>
        <taxon>Pezizellaceae</taxon>
        <taxon>Calycina</taxon>
    </lineage>
</organism>
<dbReference type="CDD" id="cd07383">
    <property type="entry name" value="MPP_Dcr2"/>
    <property type="match status" value="1"/>
</dbReference>
<dbReference type="Pfam" id="PF00149">
    <property type="entry name" value="Metallophos"/>
    <property type="match status" value="1"/>
</dbReference>
<keyword evidence="5" id="KW-1185">Reference proteome</keyword>
<keyword evidence="2" id="KW-0812">Transmembrane</keyword>
<evidence type="ECO:0000259" key="3">
    <source>
        <dbReference type="Pfam" id="PF00149"/>
    </source>
</evidence>
<name>A0A9P8CCX1_9HELO</name>
<dbReference type="InterPro" id="IPR004843">
    <property type="entry name" value="Calcineurin-like_PHP"/>
</dbReference>
<dbReference type="Gene3D" id="3.60.21.10">
    <property type="match status" value="1"/>
</dbReference>
<dbReference type="SUPFAM" id="SSF56300">
    <property type="entry name" value="Metallo-dependent phosphatases"/>
    <property type="match status" value="1"/>
</dbReference>
<dbReference type="OrthoDB" id="783096at2759"/>